<dbReference type="EMBL" id="JAHLJV010000120">
    <property type="protein sequence ID" value="KAK1569881.1"/>
    <property type="molecule type" value="Genomic_DNA"/>
</dbReference>
<dbReference type="GeneID" id="85443448"/>
<protein>
    <submittedName>
        <fullName evidence="1">Uncharacterized protein</fullName>
    </submittedName>
</protein>
<name>A0AAD8UY80_9PEZI</name>
<reference evidence="1" key="1">
    <citation type="submission" date="2021-06" db="EMBL/GenBank/DDBJ databases">
        <title>Comparative genomics, transcriptomics and evolutionary studies reveal genomic signatures of adaptation to plant cell wall in hemibiotrophic fungi.</title>
        <authorList>
            <consortium name="DOE Joint Genome Institute"/>
            <person name="Baroncelli R."/>
            <person name="Diaz J.F."/>
            <person name="Benocci T."/>
            <person name="Peng M."/>
            <person name="Battaglia E."/>
            <person name="Haridas S."/>
            <person name="Andreopoulos W."/>
            <person name="Labutti K."/>
            <person name="Pangilinan J."/>
            <person name="Floch G.L."/>
            <person name="Makela M.R."/>
            <person name="Henrissat B."/>
            <person name="Grigoriev I.V."/>
            <person name="Crouch J.A."/>
            <person name="De Vries R.P."/>
            <person name="Sukno S.A."/>
            <person name="Thon M.R."/>
        </authorList>
    </citation>
    <scope>NUCLEOTIDE SEQUENCE</scope>
    <source>
        <strain evidence="1">CBS 125086</strain>
    </source>
</reference>
<keyword evidence="2" id="KW-1185">Reference proteome</keyword>
<evidence type="ECO:0000313" key="1">
    <source>
        <dbReference type="EMBL" id="KAK1569881.1"/>
    </source>
</evidence>
<gene>
    <name evidence="1" type="ORF">LY79DRAFT_571017</name>
</gene>
<evidence type="ECO:0000313" key="2">
    <source>
        <dbReference type="Proteomes" id="UP001230504"/>
    </source>
</evidence>
<accession>A0AAD8UY80</accession>
<proteinExistence type="predicted"/>
<dbReference type="Proteomes" id="UP001230504">
    <property type="component" value="Unassembled WGS sequence"/>
</dbReference>
<dbReference type="RefSeq" id="XP_060408077.1">
    <property type="nucleotide sequence ID" value="XM_060559208.1"/>
</dbReference>
<organism evidence="1 2">
    <name type="scientific">Colletotrichum navitas</name>
    <dbReference type="NCBI Taxonomy" id="681940"/>
    <lineage>
        <taxon>Eukaryota</taxon>
        <taxon>Fungi</taxon>
        <taxon>Dikarya</taxon>
        <taxon>Ascomycota</taxon>
        <taxon>Pezizomycotina</taxon>
        <taxon>Sordariomycetes</taxon>
        <taxon>Hypocreomycetidae</taxon>
        <taxon>Glomerellales</taxon>
        <taxon>Glomerellaceae</taxon>
        <taxon>Colletotrichum</taxon>
        <taxon>Colletotrichum graminicola species complex</taxon>
    </lineage>
</organism>
<dbReference type="AlphaFoldDB" id="A0AAD8UY80"/>
<sequence length="134" mass="14393">MFLLLSFPVLRGLPNTTYCVGIISHFTSLSFPILSRATLYIPSISDSGTRALTCLIANTDKQPRPASFLPPILSVGSDCGLCVAQRYASRQRKTTASTSPAVHPPASDVTDPFAPGYCDGCYRLSGLPNSLTFY</sequence>
<comment type="caution">
    <text evidence="1">The sequence shown here is derived from an EMBL/GenBank/DDBJ whole genome shotgun (WGS) entry which is preliminary data.</text>
</comment>